<dbReference type="AlphaFoldDB" id="A0A4R6R786"/>
<dbReference type="PANTHER" id="PTHR43194:SF2">
    <property type="entry name" value="PEROXISOMAL MEMBRANE PROTEIN LPX1"/>
    <property type="match status" value="1"/>
</dbReference>
<feature type="domain" description="AB hydrolase-1" evidence="1">
    <location>
        <begin position="36"/>
        <end position="288"/>
    </location>
</feature>
<dbReference type="SUPFAM" id="SSF53474">
    <property type="entry name" value="alpha/beta-Hydrolases"/>
    <property type="match status" value="1"/>
</dbReference>
<proteinExistence type="predicted"/>
<evidence type="ECO:0000313" key="2">
    <source>
        <dbReference type="EMBL" id="TDP81759.1"/>
    </source>
</evidence>
<keyword evidence="3" id="KW-1185">Reference proteome</keyword>
<evidence type="ECO:0000313" key="3">
    <source>
        <dbReference type="Proteomes" id="UP000294593"/>
    </source>
</evidence>
<organism evidence="2 3">
    <name type="scientific">Aquabacterium commune</name>
    <dbReference type="NCBI Taxonomy" id="70586"/>
    <lineage>
        <taxon>Bacteria</taxon>
        <taxon>Pseudomonadati</taxon>
        <taxon>Pseudomonadota</taxon>
        <taxon>Betaproteobacteria</taxon>
        <taxon>Burkholderiales</taxon>
        <taxon>Aquabacterium</taxon>
    </lineage>
</organism>
<sequence length="301" mass="33648">MTDLRHHPGLWAGITALTLRSHLPFDTGMPSHTRTLVFSHANSFPASTYRTLFEGWRAAGYEVHAIDKIGHDPRHPVTTDWPHLVDQLAAFIEEEVGQPAWLVGHSLGGYLSMMVANRHPHLAQGVVVLDSPLLHGWKSAAIAMAKRTHTMGSVMPSRISAQRTHEWPSLHAAQTHFSDKPKFARFDPAVLADYLHSGTEGQGDGRSRHLSFRREVETAIYNTMPHTLLQEFRRHPFQCPVAFIGGTRSRESRTVGLSGTRQVVGPRLSWIEGSHLYPFERPADTVAEVLRCLRSFEAEAP</sequence>
<dbReference type="Pfam" id="PF12697">
    <property type="entry name" value="Abhydrolase_6"/>
    <property type="match status" value="1"/>
</dbReference>
<gene>
    <name evidence="2" type="ORF">EV672_107190</name>
</gene>
<dbReference type="InterPro" id="IPR029058">
    <property type="entry name" value="AB_hydrolase_fold"/>
</dbReference>
<name>A0A4R6R786_9BURK</name>
<dbReference type="Gene3D" id="3.40.50.1820">
    <property type="entry name" value="alpha/beta hydrolase"/>
    <property type="match status" value="1"/>
</dbReference>
<accession>A0A4R6R786</accession>
<dbReference type="EMBL" id="SNXW01000007">
    <property type="protein sequence ID" value="TDP81759.1"/>
    <property type="molecule type" value="Genomic_DNA"/>
</dbReference>
<evidence type="ECO:0000259" key="1">
    <source>
        <dbReference type="Pfam" id="PF12697"/>
    </source>
</evidence>
<dbReference type="PANTHER" id="PTHR43194">
    <property type="entry name" value="HYDROLASE ALPHA/BETA FOLD FAMILY"/>
    <property type="match status" value="1"/>
</dbReference>
<reference evidence="2 3" key="1">
    <citation type="submission" date="2019-03" db="EMBL/GenBank/DDBJ databases">
        <title>Genomic Encyclopedia of Type Strains, Phase IV (KMG-IV): sequencing the most valuable type-strain genomes for metagenomic binning, comparative biology and taxonomic classification.</title>
        <authorList>
            <person name="Goeker M."/>
        </authorList>
    </citation>
    <scope>NUCLEOTIDE SEQUENCE [LARGE SCALE GENOMIC DNA]</scope>
    <source>
        <strain evidence="2 3">DSM 11901</strain>
    </source>
</reference>
<dbReference type="Proteomes" id="UP000294593">
    <property type="component" value="Unassembled WGS sequence"/>
</dbReference>
<protein>
    <submittedName>
        <fullName evidence="2">Pimeloyl-ACP methyl ester carboxylesterase</fullName>
    </submittedName>
</protein>
<dbReference type="InterPro" id="IPR050228">
    <property type="entry name" value="Carboxylesterase_BioH"/>
</dbReference>
<dbReference type="InterPro" id="IPR000073">
    <property type="entry name" value="AB_hydrolase_1"/>
</dbReference>
<comment type="caution">
    <text evidence="2">The sequence shown here is derived from an EMBL/GenBank/DDBJ whole genome shotgun (WGS) entry which is preliminary data.</text>
</comment>